<name>A0ABX1MUB4_9RHOO</name>
<organism evidence="11 12">
    <name type="scientific">Aromatoleum petrolei</name>
    <dbReference type="NCBI Taxonomy" id="76116"/>
    <lineage>
        <taxon>Bacteria</taxon>
        <taxon>Pseudomonadati</taxon>
        <taxon>Pseudomonadota</taxon>
        <taxon>Betaproteobacteria</taxon>
        <taxon>Rhodocyclales</taxon>
        <taxon>Rhodocyclaceae</taxon>
        <taxon>Aromatoleum</taxon>
    </lineage>
</organism>
<evidence type="ECO:0000256" key="9">
    <source>
        <dbReference type="SAM" id="Phobius"/>
    </source>
</evidence>
<dbReference type="RefSeq" id="WP_169208885.1">
    <property type="nucleotide sequence ID" value="NZ_CP059560.1"/>
</dbReference>
<evidence type="ECO:0000256" key="8">
    <source>
        <dbReference type="ARBA" id="ARBA00024235"/>
    </source>
</evidence>
<keyword evidence="12" id="KW-1185">Reference proteome</keyword>
<evidence type="ECO:0000259" key="10">
    <source>
        <dbReference type="Pfam" id="PF09976"/>
    </source>
</evidence>
<reference evidence="11 12" key="1">
    <citation type="submission" date="2019-12" db="EMBL/GenBank/DDBJ databases">
        <title>Comparative genomics gives insights into the taxonomy of the Azoarcus-Aromatoleum group and reveals separate origins of nif in the plant-associated Azoarcus and non-plant-associated Aromatoleum sub-groups.</title>
        <authorList>
            <person name="Lafos M."/>
            <person name="Maluk M."/>
            <person name="Batista M."/>
            <person name="Junghare M."/>
            <person name="Carmona M."/>
            <person name="Faoro H."/>
            <person name="Cruz L.M."/>
            <person name="Battistoni F."/>
            <person name="De Souza E."/>
            <person name="Pedrosa F."/>
            <person name="Chen W.-M."/>
            <person name="Poole P.S."/>
            <person name="Dixon R.A."/>
            <person name="James E.K."/>
        </authorList>
    </citation>
    <scope>NUCLEOTIDE SEQUENCE [LARGE SCALE GENOMIC DNA]</scope>
    <source>
        <strain evidence="11 12">ToN1</strain>
    </source>
</reference>
<evidence type="ECO:0000256" key="1">
    <source>
        <dbReference type="ARBA" id="ARBA00004401"/>
    </source>
</evidence>
<feature type="domain" description="Ancillary SecYEG translocon subunit/Cell division coordinator CpoB TPR" evidence="10">
    <location>
        <begin position="16"/>
        <end position="214"/>
    </location>
</feature>
<comment type="caution">
    <text evidence="11">The sequence shown here is derived from an EMBL/GenBank/DDBJ whole genome shotgun (WGS) entry which is preliminary data.</text>
</comment>
<dbReference type="Pfam" id="PF09976">
    <property type="entry name" value="TPR_21"/>
    <property type="match status" value="1"/>
</dbReference>
<sequence length="215" mass="22850">MAVYDLEEQEQISELKAWWARYGNFVTAIAVAAALASVGWQGLQYYKNRQAGEAGALYFALEQAMIKGDAQKTRDAAGQLIEKFPSTAYAEMGALASAGMQVEKGDAKSARAQLEWLLAKGSDSALKDIARLRLAALLLDEGAFDQALAQLANAPAPALKARFEDLRGDVLAASGKPAEARSAYQAALDALAADAGDGGETLREVIRVKQQALES</sequence>
<keyword evidence="2" id="KW-1003">Cell membrane</keyword>
<comment type="subcellular location">
    <subcellularLocation>
        <location evidence="1">Cell membrane</location>
        <topology evidence="1">Single-pass type II membrane protein</topology>
    </subcellularLocation>
</comment>
<keyword evidence="4 9" id="KW-1133">Transmembrane helix</keyword>
<dbReference type="PANTHER" id="PTHR38035">
    <property type="entry name" value="UPF0070 PROTEIN YFGM"/>
    <property type="match status" value="1"/>
</dbReference>
<dbReference type="InterPro" id="IPR018704">
    <property type="entry name" value="SecYEG/CpoB_TPR"/>
</dbReference>
<gene>
    <name evidence="11" type="ORF">GPA26_24265</name>
</gene>
<comment type="similarity">
    <text evidence="7">Belongs to the YfgM family.</text>
</comment>
<evidence type="ECO:0000256" key="5">
    <source>
        <dbReference type="ARBA" id="ARBA00023136"/>
    </source>
</evidence>
<dbReference type="Proteomes" id="UP000652074">
    <property type="component" value="Unassembled WGS sequence"/>
</dbReference>
<dbReference type="PANTHER" id="PTHR38035:SF1">
    <property type="entry name" value="ANCILLARY SECYEG TRANSLOCON SUBUNIT"/>
    <property type="match status" value="1"/>
</dbReference>
<evidence type="ECO:0000256" key="4">
    <source>
        <dbReference type="ARBA" id="ARBA00022989"/>
    </source>
</evidence>
<accession>A0ABX1MUB4</accession>
<dbReference type="InterPro" id="IPR011990">
    <property type="entry name" value="TPR-like_helical_dom_sf"/>
</dbReference>
<keyword evidence="5 9" id="KW-0472">Membrane</keyword>
<dbReference type="Gene3D" id="1.25.40.10">
    <property type="entry name" value="Tetratricopeptide repeat domain"/>
    <property type="match status" value="1"/>
</dbReference>
<dbReference type="PIRSF" id="PIRSF006170">
    <property type="entry name" value="YfgM"/>
    <property type="match status" value="1"/>
</dbReference>
<evidence type="ECO:0000256" key="3">
    <source>
        <dbReference type="ARBA" id="ARBA00022692"/>
    </source>
</evidence>
<evidence type="ECO:0000313" key="11">
    <source>
        <dbReference type="EMBL" id="NMF91579.1"/>
    </source>
</evidence>
<protein>
    <recommendedName>
        <fullName evidence="8">Ancillary SecYEG translocon subunit</fullName>
    </recommendedName>
</protein>
<keyword evidence="3 9" id="KW-0812">Transmembrane</keyword>
<proteinExistence type="inferred from homology"/>
<evidence type="ECO:0000256" key="6">
    <source>
        <dbReference type="ARBA" id="ARBA00023186"/>
    </source>
</evidence>
<evidence type="ECO:0000256" key="7">
    <source>
        <dbReference type="ARBA" id="ARBA00024197"/>
    </source>
</evidence>
<dbReference type="EMBL" id="WTVR01000099">
    <property type="protein sequence ID" value="NMF91579.1"/>
    <property type="molecule type" value="Genomic_DNA"/>
</dbReference>
<dbReference type="InterPro" id="IPR026039">
    <property type="entry name" value="YfgM"/>
</dbReference>
<feature type="transmembrane region" description="Helical" evidence="9">
    <location>
        <begin position="20"/>
        <end position="40"/>
    </location>
</feature>
<evidence type="ECO:0000313" key="12">
    <source>
        <dbReference type="Proteomes" id="UP000652074"/>
    </source>
</evidence>
<keyword evidence="6" id="KW-0143">Chaperone</keyword>
<evidence type="ECO:0000256" key="2">
    <source>
        <dbReference type="ARBA" id="ARBA00022475"/>
    </source>
</evidence>